<dbReference type="InterPro" id="IPR008969">
    <property type="entry name" value="CarboxyPept-like_regulatory"/>
</dbReference>
<dbReference type="GO" id="GO:0015344">
    <property type="term" value="F:siderophore uptake transmembrane transporter activity"/>
    <property type="evidence" value="ECO:0007669"/>
    <property type="project" value="TreeGrafter"/>
</dbReference>
<keyword evidence="3" id="KW-1134">Transmembrane beta strand</keyword>
<dbReference type="InterPro" id="IPR039426">
    <property type="entry name" value="TonB-dep_rcpt-like"/>
</dbReference>
<keyword evidence="2" id="KW-0813">Transport</keyword>
<gene>
    <name evidence="9" type="ORF">A2Y85_05980</name>
</gene>
<dbReference type="GO" id="GO:0044718">
    <property type="term" value="P:siderophore transmembrane transport"/>
    <property type="evidence" value="ECO:0007669"/>
    <property type="project" value="TreeGrafter"/>
</dbReference>
<dbReference type="Gene3D" id="2.60.40.1120">
    <property type="entry name" value="Carboxypeptidase-like, regulatory domain"/>
    <property type="match status" value="1"/>
</dbReference>
<keyword evidence="5" id="KW-0732">Signal</keyword>
<dbReference type="Gene3D" id="2.170.130.10">
    <property type="entry name" value="TonB-dependent receptor, plug domain"/>
    <property type="match status" value="1"/>
</dbReference>
<comment type="subcellular location">
    <subcellularLocation>
        <location evidence="1">Cell outer membrane</location>
        <topology evidence="1">Multi-pass membrane protein</topology>
    </subcellularLocation>
</comment>
<dbReference type="PANTHER" id="PTHR30069:SF29">
    <property type="entry name" value="HEMOGLOBIN AND HEMOGLOBIN-HAPTOGLOBIN-BINDING PROTEIN 1-RELATED"/>
    <property type="match status" value="1"/>
</dbReference>
<evidence type="ECO:0000256" key="1">
    <source>
        <dbReference type="ARBA" id="ARBA00004571"/>
    </source>
</evidence>
<proteinExistence type="predicted"/>
<keyword evidence="4" id="KW-0812">Transmembrane</keyword>
<keyword evidence="7" id="KW-0998">Cell outer membrane</keyword>
<feature type="domain" description="TonB-dependent receptor plug" evidence="8">
    <location>
        <begin position="111"/>
        <end position="209"/>
    </location>
</feature>
<dbReference type="InterPro" id="IPR012910">
    <property type="entry name" value="Plug_dom"/>
</dbReference>
<dbReference type="Proteomes" id="UP000177025">
    <property type="component" value="Unassembled WGS sequence"/>
</dbReference>
<organism evidence="9 10">
    <name type="scientific">candidate division WOR-3 bacterium RBG_13_43_14</name>
    <dbReference type="NCBI Taxonomy" id="1802590"/>
    <lineage>
        <taxon>Bacteria</taxon>
        <taxon>Bacteria division WOR-3</taxon>
    </lineage>
</organism>
<comment type="caution">
    <text evidence="9">The sequence shown here is derived from an EMBL/GenBank/DDBJ whole genome shotgun (WGS) entry which is preliminary data.</text>
</comment>
<sequence length="753" mass="87367">MHFLYLMLFSASSISGFVTDAANGEKLGFANIYFEDLDIGSAANELGYYIIHSVPIGSYRIACSYIGYETKIVPVQVKGNSKLFINFELEPTLMEVEGVSVSAERMRFEKEVEVSVVTFTPREIKAVPSLFESDLIKTLQLMPGVVAMHDLSNKMYVRGGSPDENLVLLDGITVYNPSTHLFGLFSTFNPDAVSDVELHAGGFPAEFGDRLSSTLNITTKEGNSKKYSGAASFGLITSKLLIEGPIPKGSFLLCGRRTYFDALVWGYSLITGDSISLPYYFWDGIAKVNFNPFPNDRFTLTALGGSDVLEFEESFGNRPEEKIKLEWGNRGTSLRWRRVLHPKLYGEFIGAWSNFLTHLWYEDYLDSTNNIHFYEDITDYTIKGDFDYYPNDDHSIAYGLDYKYLQFNYNLDATEMRLIDREENAHLTSAYFQDQWSIYPPILSVQYGIRSIYFNLGKKLCLDPRIGIKARVATNTALNLAWGKYSQFLITLNNQESYFSIFDFWRPVVADNDIPTAYHIIAGVEHWFGEKSRLTIEPYYKKYFNLLIPDQTNMFFSQPVENLQTATGYATGVDFFFRKDFEDLFGWISYSLAFTRREIGQTWYSPRYDRRHNLNIVIGYKIPRFIPVLKHSTLNLRWYFATGLPYAEDLARYRRWYYYPYSEYDEMYWYEWYNIKGPRDGHRLPLNHRLDLHLENNFRIFKLNGSWYIDVINVYDNKNILFYTYEPGEDPPEKKGYTLLPIPVPSFGFEIRF</sequence>
<accession>A0A1F4U248</accession>
<dbReference type="EMBL" id="MEUM01000159">
    <property type="protein sequence ID" value="OGC38951.1"/>
    <property type="molecule type" value="Genomic_DNA"/>
</dbReference>
<dbReference type="SUPFAM" id="SSF56935">
    <property type="entry name" value="Porins"/>
    <property type="match status" value="1"/>
</dbReference>
<dbReference type="Pfam" id="PF07715">
    <property type="entry name" value="Plug"/>
    <property type="match status" value="1"/>
</dbReference>
<evidence type="ECO:0000259" key="8">
    <source>
        <dbReference type="Pfam" id="PF07715"/>
    </source>
</evidence>
<dbReference type="PANTHER" id="PTHR30069">
    <property type="entry name" value="TONB-DEPENDENT OUTER MEMBRANE RECEPTOR"/>
    <property type="match status" value="1"/>
</dbReference>
<evidence type="ECO:0000256" key="6">
    <source>
        <dbReference type="ARBA" id="ARBA00023136"/>
    </source>
</evidence>
<evidence type="ECO:0000313" key="10">
    <source>
        <dbReference type="Proteomes" id="UP000177025"/>
    </source>
</evidence>
<reference evidence="9 10" key="1">
    <citation type="journal article" date="2016" name="Nat. Commun.">
        <title>Thousands of microbial genomes shed light on interconnected biogeochemical processes in an aquifer system.</title>
        <authorList>
            <person name="Anantharaman K."/>
            <person name="Brown C.T."/>
            <person name="Hug L.A."/>
            <person name="Sharon I."/>
            <person name="Castelle C.J."/>
            <person name="Probst A.J."/>
            <person name="Thomas B.C."/>
            <person name="Singh A."/>
            <person name="Wilkins M.J."/>
            <person name="Karaoz U."/>
            <person name="Brodie E.L."/>
            <person name="Williams K.H."/>
            <person name="Hubbard S.S."/>
            <person name="Banfield J.F."/>
        </authorList>
    </citation>
    <scope>NUCLEOTIDE SEQUENCE [LARGE SCALE GENOMIC DNA]</scope>
</reference>
<evidence type="ECO:0000256" key="2">
    <source>
        <dbReference type="ARBA" id="ARBA00022448"/>
    </source>
</evidence>
<dbReference type="SUPFAM" id="SSF49464">
    <property type="entry name" value="Carboxypeptidase regulatory domain-like"/>
    <property type="match status" value="1"/>
</dbReference>
<dbReference type="InterPro" id="IPR036942">
    <property type="entry name" value="Beta-barrel_TonB_sf"/>
</dbReference>
<dbReference type="Pfam" id="PF13715">
    <property type="entry name" value="CarbopepD_reg_2"/>
    <property type="match status" value="1"/>
</dbReference>
<evidence type="ECO:0000256" key="4">
    <source>
        <dbReference type="ARBA" id="ARBA00022692"/>
    </source>
</evidence>
<dbReference type="AlphaFoldDB" id="A0A1F4U248"/>
<evidence type="ECO:0000256" key="3">
    <source>
        <dbReference type="ARBA" id="ARBA00022452"/>
    </source>
</evidence>
<dbReference type="Gene3D" id="2.40.170.20">
    <property type="entry name" value="TonB-dependent receptor, beta-barrel domain"/>
    <property type="match status" value="1"/>
</dbReference>
<evidence type="ECO:0000256" key="5">
    <source>
        <dbReference type="ARBA" id="ARBA00022729"/>
    </source>
</evidence>
<protein>
    <recommendedName>
        <fullName evidence="8">TonB-dependent receptor plug domain-containing protein</fullName>
    </recommendedName>
</protein>
<name>A0A1F4U248_UNCW3</name>
<evidence type="ECO:0000313" key="9">
    <source>
        <dbReference type="EMBL" id="OGC38951.1"/>
    </source>
</evidence>
<dbReference type="InterPro" id="IPR037066">
    <property type="entry name" value="Plug_dom_sf"/>
</dbReference>
<evidence type="ECO:0000256" key="7">
    <source>
        <dbReference type="ARBA" id="ARBA00023237"/>
    </source>
</evidence>
<dbReference type="GO" id="GO:0009279">
    <property type="term" value="C:cell outer membrane"/>
    <property type="evidence" value="ECO:0007669"/>
    <property type="project" value="UniProtKB-SubCell"/>
</dbReference>
<keyword evidence="6" id="KW-0472">Membrane</keyword>